<evidence type="ECO:0000313" key="4">
    <source>
        <dbReference type="Proteomes" id="UP000030643"/>
    </source>
</evidence>
<evidence type="ECO:0000259" key="2">
    <source>
        <dbReference type="Pfam" id="PF20441"/>
    </source>
</evidence>
<dbReference type="PANTHER" id="PTHR41287">
    <property type="match status" value="1"/>
</dbReference>
<dbReference type="Pfam" id="PF20441">
    <property type="entry name" value="TerL_nuclease"/>
    <property type="match status" value="1"/>
</dbReference>
<feature type="domain" description="Terminase large subunit-like ATPase" evidence="1">
    <location>
        <begin position="86"/>
        <end position="265"/>
    </location>
</feature>
<dbReference type="InterPro" id="IPR046461">
    <property type="entry name" value="TerL_ATPase"/>
</dbReference>
<dbReference type="InterPro" id="IPR005021">
    <property type="entry name" value="Terminase_largesu-like"/>
</dbReference>
<dbReference type="Pfam" id="PF03354">
    <property type="entry name" value="TerL_ATPase"/>
    <property type="match status" value="1"/>
</dbReference>
<dbReference type="RefSeq" id="WP_027698339.1">
    <property type="nucleotide sequence ID" value="NZ_DF820485.1"/>
</dbReference>
<dbReference type="AlphaFoldDB" id="A0A069CR44"/>
<dbReference type="eggNOG" id="COG4626">
    <property type="taxonomic scope" value="Bacteria"/>
</dbReference>
<dbReference type="InterPro" id="IPR046462">
    <property type="entry name" value="TerL_nuclease"/>
</dbReference>
<gene>
    <name evidence="3" type="ORF">WOSG25_020050</name>
</gene>
<feature type="domain" description="Terminase large subunit-like endonuclease" evidence="2">
    <location>
        <begin position="285"/>
        <end position="571"/>
    </location>
</feature>
<keyword evidence="4" id="KW-1185">Reference proteome</keyword>
<dbReference type="EMBL" id="DF820485">
    <property type="protein sequence ID" value="GAK30210.1"/>
    <property type="molecule type" value="Genomic_DNA"/>
</dbReference>
<reference evidence="4" key="1">
    <citation type="journal article" date="2014" name="Genome Announc.">
        <title>Draft genome sequence of Weissella oryzae SG25T, isolated from fermented rice grains.</title>
        <authorList>
            <person name="Tanizawa Y."/>
            <person name="Fujisawa T."/>
            <person name="Mochizuki T."/>
            <person name="Kaminuma E."/>
            <person name="Suzuki Y."/>
            <person name="Nakamura Y."/>
            <person name="Tohno M."/>
        </authorList>
    </citation>
    <scope>NUCLEOTIDE SEQUENCE [LARGE SCALE GENOMIC DNA]</scope>
    <source>
        <strain evidence="4">DSM 25784 / JCM 18191 / LMG 30913 / SG25</strain>
    </source>
</reference>
<accession>A0A069CR44</accession>
<dbReference type="InterPro" id="IPR027417">
    <property type="entry name" value="P-loop_NTPase"/>
</dbReference>
<dbReference type="Gene3D" id="3.40.50.300">
    <property type="entry name" value="P-loop containing nucleotide triphosphate hydrolases"/>
    <property type="match status" value="1"/>
</dbReference>
<dbReference type="OrthoDB" id="9760250at2"/>
<organism evidence="3 4">
    <name type="scientific">Weissella oryzae (strain DSM 25784 / JCM 18191 / LMG 30913 / SG25)</name>
    <dbReference type="NCBI Taxonomy" id="1329250"/>
    <lineage>
        <taxon>Bacteria</taxon>
        <taxon>Bacillati</taxon>
        <taxon>Bacillota</taxon>
        <taxon>Bacilli</taxon>
        <taxon>Lactobacillales</taxon>
        <taxon>Lactobacillaceae</taxon>
        <taxon>Weissella</taxon>
    </lineage>
</organism>
<name>A0A069CR44_WEIOS</name>
<dbReference type="Proteomes" id="UP000030643">
    <property type="component" value="Unassembled WGS sequence"/>
</dbReference>
<dbReference type="GO" id="GO:0004519">
    <property type="term" value="F:endonuclease activity"/>
    <property type="evidence" value="ECO:0007669"/>
    <property type="project" value="InterPro"/>
</dbReference>
<dbReference type="PANTHER" id="PTHR41287:SF1">
    <property type="entry name" value="PROTEIN YMFN"/>
    <property type="match status" value="1"/>
</dbReference>
<proteinExistence type="predicted"/>
<protein>
    <submittedName>
        <fullName evidence="3">Phage terminase</fullName>
    </submittedName>
</protein>
<evidence type="ECO:0000259" key="1">
    <source>
        <dbReference type="Pfam" id="PF03354"/>
    </source>
</evidence>
<dbReference type="STRING" id="1329250.WOSG25_020050"/>
<sequence>MIKYRDLLERYPGDPALTYAVDVLRGRVIAGEKIKRAAERHISDLRRIDSDEDFKYLYDVDEAKKINEFAVLLKDVTSGEPFKPSPYQRFILAMIQGWRNPETKGMRFKNIFISMARTNGKTQLLSAYTLYNFLFGYPKINRQLAVSSIDISHTKPLYKYMTYNWDQLKKGVFKKLANRWGVEYNQNEMRIDSQSTSMKRLSAQASASDGDHYTTGIVDEYHLFGQGQREFVNSMTSGMVNNPLAQMFYISTAGLDPNTPMFEDYRRYGKYLEDGNWSNIDKDLVLIWEQDDEDEAYLPNTWPKSNPLMELPAMKKNLVEGIITERDAKASQGKLSEFIVKNMNMWQNAKDNAFLPLDLIQKAIIEQDDFKMFGRDVYIGFDFSQTNDDTALAFVFPYVDTDGSQKFHLYQHSWIPIAKAGSIEAKEQRDSINYRDVEQKGFATVTRDRFGLIDEDEVFNWMLQFIEENELHVKGMLHDQWGTGNFIRRLDEIKEEYLIIPVRQGIKSLNEPTKFLQTSFIKQNITMFDDQAMQQALVNAVIVSDNNGIKVDKNVNSQKIDIVDAIVDALFEGQFYFTDFTNVEEKATKSPFGNMSNDEISDYFVNNFTF</sequence>
<evidence type="ECO:0000313" key="3">
    <source>
        <dbReference type="EMBL" id="GAK30210.1"/>
    </source>
</evidence>